<reference evidence="2" key="2">
    <citation type="submission" date="2020-09" db="EMBL/GenBank/DDBJ databases">
        <authorList>
            <person name="Sun Q."/>
            <person name="Kim S."/>
        </authorList>
    </citation>
    <scope>NUCLEOTIDE SEQUENCE</scope>
    <source>
        <strain evidence="2">KCTC 12711</strain>
    </source>
</reference>
<dbReference type="Proteomes" id="UP000614811">
    <property type="component" value="Unassembled WGS sequence"/>
</dbReference>
<evidence type="ECO:0000313" key="2">
    <source>
        <dbReference type="EMBL" id="GHA13696.1"/>
    </source>
</evidence>
<dbReference type="RefSeq" id="WP_189401549.1">
    <property type="nucleotide sequence ID" value="NZ_BMXA01000004.1"/>
</dbReference>
<reference evidence="2" key="1">
    <citation type="journal article" date="2014" name="Int. J. Syst. Evol. Microbiol.">
        <title>Complete genome sequence of Corynebacterium casei LMG S-19264T (=DSM 44701T), isolated from a smear-ripened cheese.</title>
        <authorList>
            <consortium name="US DOE Joint Genome Institute (JGI-PGF)"/>
            <person name="Walter F."/>
            <person name="Albersmeier A."/>
            <person name="Kalinowski J."/>
            <person name="Ruckert C."/>
        </authorList>
    </citation>
    <scope>NUCLEOTIDE SEQUENCE</scope>
    <source>
        <strain evidence="2">KCTC 12711</strain>
    </source>
</reference>
<gene>
    <name evidence="2" type="ORF">GCM10008090_24290</name>
</gene>
<keyword evidence="1" id="KW-0175">Coiled coil</keyword>
<dbReference type="EMBL" id="BMXA01000004">
    <property type="protein sequence ID" value="GHA13696.1"/>
    <property type="molecule type" value="Genomic_DNA"/>
</dbReference>
<accession>A0A918RYF0</accession>
<protein>
    <recommendedName>
        <fullName evidence="4">Glycosyltransferase subfamily 4-like N-terminal domain-containing protein</fullName>
    </recommendedName>
</protein>
<dbReference type="SUPFAM" id="SSF53756">
    <property type="entry name" value="UDP-Glycosyltransferase/glycogen phosphorylase"/>
    <property type="match status" value="1"/>
</dbReference>
<name>A0A918RYF0_9GAMM</name>
<evidence type="ECO:0000256" key="1">
    <source>
        <dbReference type="SAM" id="Coils"/>
    </source>
</evidence>
<dbReference type="Gene3D" id="3.40.50.2000">
    <property type="entry name" value="Glycogen Phosphorylase B"/>
    <property type="match status" value="1"/>
</dbReference>
<organism evidence="2 3">
    <name type="scientific">Arenicella chitinivorans</name>
    <dbReference type="NCBI Taxonomy" id="1329800"/>
    <lineage>
        <taxon>Bacteria</taxon>
        <taxon>Pseudomonadati</taxon>
        <taxon>Pseudomonadota</taxon>
        <taxon>Gammaproteobacteria</taxon>
        <taxon>Arenicellales</taxon>
        <taxon>Arenicellaceae</taxon>
        <taxon>Arenicella</taxon>
    </lineage>
</organism>
<proteinExistence type="predicted"/>
<dbReference type="AlphaFoldDB" id="A0A918RYF0"/>
<feature type="coiled-coil region" evidence="1">
    <location>
        <begin position="341"/>
        <end position="417"/>
    </location>
</feature>
<sequence>MRVLLTNHRLSSRTGTELYIRDIALALLAQGHEPIAYSRLLGPIAQELRAKSVLVIDDLATLRTPPDIIHAQHHLEAMTALTHFPQVPAILVCHGWLPAEEAPPSHPRIVRYLAVDELVRLRLIEECGIAAENVATNLNFVDLDRFKPRTPLPAKPRRALVFSNYVNRENILPSLHNACAKNDIQLDVAGLSAGADLSAPESVLGNYDIVFAKGRAALEAAAVGCAVIVCDAAGHGDMVNSANFDHYRAYNFGLRLLRESVSVATISTQLAQYNPDETARVTARMRTEANLLDAVRSLIQQYREVLAEYDQHEHDALQDAHAVSNYLRHGPITADFSQFKYAQFSHELARAKEYVQHLESQLMQKQAGFENAQSVLAAQADQLKMSQNALDEARQALQQAQTAQREAERQHQTALEQVLLSHQNELAKITDSRVWRARERLVSIAWLRTLYRRLVVRNR</sequence>
<evidence type="ECO:0008006" key="4">
    <source>
        <dbReference type="Google" id="ProtNLM"/>
    </source>
</evidence>
<evidence type="ECO:0000313" key="3">
    <source>
        <dbReference type="Proteomes" id="UP000614811"/>
    </source>
</evidence>
<comment type="caution">
    <text evidence="2">The sequence shown here is derived from an EMBL/GenBank/DDBJ whole genome shotgun (WGS) entry which is preliminary data.</text>
</comment>
<keyword evidence="3" id="KW-1185">Reference proteome</keyword>